<sequence>MPALSPVTRFHNYMATLQIPAAAAELTATANSAATNTYAETRPVNLIPPLPGIAAVTGTAGVHSVSDKHVVEDLAAEPFEQGGHDHETVWFRLQNNTVPVERWVSRNDNNASVVSGVISKVKFEFRARIRYRGNAWPKQGNPIKAECDGVKIEFTPSKTTREDSDISSCEVYTDNGTRIDD</sequence>
<dbReference type="Proteomes" id="UP000237105">
    <property type="component" value="Unassembled WGS sequence"/>
</dbReference>
<name>A0A2P5CH73_PARAD</name>
<reference evidence="2" key="1">
    <citation type="submission" date="2016-06" db="EMBL/GenBank/DDBJ databases">
        <title>Parallel loss of symbiosis genes in relatives of nitrogen-fixing non-legume Parasponia.</title>
        <authorList>
            <person name="Van Velzen R."/>
            <person name="Holmer R."/>
            <person name="Bu F."/>
            <person name="Rutten L."/>
            <person name="Van Zeijl A."/>
            <person name="Liu W."/>
            <person name="Santuari L."/>
            <person name="Cao Q."/>
            <person name="Sharma T."/>
            <person name="Shen D."/>
            <person name="Roswanjaya Y."/>
            <person name="Wardhani T."/>
            <person name="Kalhor M.S."/>
            <person name="Jansen J."/>
            <person name="Van den Hoogen J."/>
            <person name="Gungor B."/>
            <person name="Hartog M."/>
            <person name="Hontelez J."/>
            <person name="Verver J."/>
            <person name="Yang W.-C."/>
            <person name="Schijlen E."/>
            <person name="Repin R."/>
            <person name="Schilthuizen M."/>
            <person name="Schranz E."/>
            <person name="Heidstra R."/>
            <person name="Miyata K."/>
            <person name="Fedorova E."/>
            <person name="Kohlen W."/>
            <person name="Bisseling T."/>
            <person name="Smit S."/>
            <person name="Geurts R."/>
        </authorList>
    </citation>
    <scope>NUCLEOTIDE SEQUENCE [LARGE SCALE GENOMIC DNA]</scope>
    <source>
        <strain evidence="2">cv. WU1-14</strain>
    </source>
</reference>
<evidence type="ECO:0000313" key="1">
    <source>
        <dbReference type="EMBL" id="PON60402.1"/>
    </source>
</evidence>
<comment type="caution">
    <text evidence="1">The sequence shown here is derived from an EMBL/GenBank/DDBJ whole genome shotgun (WGS) entry which is preliminary data.</text>
</comment>
<dbReference type="EMBL" id="JXTB01000131">
    <property type="protein sequence ID" value="PON60402.1"/>
    <property type="molecule type" value="Genomic_DNA"/>
</dbReference>
<evidence type="ECO:0000313" key="2">
    <source>
        <dbReference type="Proteomes" id="UP000237105"/>
    </source>
</evidence>
<keyword evidence="2" id="KW-1185">Reference proteome</keyword>
<organism evidence="1 2">
    <name type="scientific">Parasponia andersonii</name>
    <name type="common">Sponia andersonii</name>
    <dbReference type="NCBI Taxonomy" id="3476"/>
    <lineage>
        <taxon>Eukaryota</taxon>
        <taxon>Viridiplantae</taxon>
        <taxon>Streptophyta</taxon>
        <taxon>Embryophyta</taxon>
        <taxon>Tracheophyta</taxon>
        <taxon>Spermatophyta</taxon>
        <taxon>Magnoliopsida</taxon>
        <taxon>eudicotyledons</taxon>
        <taxon>Gunneridae</taxon>
        <taxon>Pentapetalae</taxon>
        <taxon>rosids</taxon>
        <taxon>fabids</taxon>
        <taxon>Rosales</taxon>
        <taxon>Cannabaceae</taxon>
        <taxon>Parasponia</taxon>
    </lineage>
</organism>
<dbReference type="AlphaFoldDB" id="A0A2P5CH73"/>
<protein>
    <submittedName>
        <fullName evidence="1">Uncharacterized protein</fullName>
    </submittedName>
</protein>
<dbReference type="OrthoDB" id="10495982at2759"/>
<accession>A0A2P5CH73</accession>
<proteinExistence type="predicted"/>
<gene>
    <name evidence="1" type="ORF">PanWU01x14_153880</name>
</gene>